<dbReference type="CDD" id="cd06464">
    <property type="entry name" value="ACD_sHsps-like"/>
    <property type="match status" value="1"/>
</dbReference>
<dbReference type="Proteomes" id="UP000029387">
    <property type="component" value="Unassembled WGS sequence"/>
</dbReference>
<dbReference type="SUPFAM" id="SSF49764">
    <property type="entry name" value="HSP20-like chaperones"/>
    <property type="match status" value="1"/>
</dbReference>
<dbReference type="PANTHER" id="PTHR46733">
    <property type="entry name" value="26.5 KDA HEAT SHOCK PROTEIN, MITOCHONDRIAL"/>
    <property type="match status" value="1"/>
</dbReference>
<dbReference type="GO" id="GO:0009408">
    <property type="term" value="P:response to heat"/>
    <property type="evidence" value="ECO:0007669"/>
    <property type="project" value="InterPro"/>
</dbReference>
<dbReference type="PROSITE" id="PS01031">
    <property type="entry name" value="SHSP"/>
    <property type="match status" value="1"/>
</dbReference>
<dbReference type="Gene3D" id="2.60.40.790">
    <property type="match status" value="1"/>
</dbReference>
<name>A0A087RXY8_9ARCH</name>
<dbReference type="PANTHER" id="PTHR46733:SF4">
    <property type="entry name" value="HEAT SHOCK PROTEIN 21, CHLOROPLASTIC"/>
    <property type="match status" value="1"/>
</dbReference>
<dbReference type="AlphaFoldDB" id="A0A087RXY8"/>
<dbReference type="InterPro" id="IPR008978">
    <property type="entry name" value="HSP20-like_chaperone"/>
</dbReference>
<protein>
    <submittedName>
        <fullName evidence="5">Small heat shock protein C4</fullName>
    </submittedName>
</protein>
<evidence type="ECO:0000256" key="2">
    <source>
        <dbReference type="PROSITE-ProRule" id="PRU00285"/>
    </source>
</evidence>
<dbReference type="InterPro" id="IPR002068">
    <property type="entry name" value="A-crystallin/Hsp20_dom"/>
</dbReference>
<sequence>MAAKPAKKPKTPTSMLGLPELDRVFENFRKDIERSFMTFPKIDFAGFPKIPDSGCDVIDEGKQIRMRMNVPGLKKNEINLNVTDKSIEVTGEHKEEEKKKNYLRKERHSMSYYQTIPLSEKIIPGKVKAKLNDGVLDVVLPKSKPTPSPKKRSVKVQ</sequence>
<dbReference type="PATRIC" id="fig|1502295.3.peg.1078"/>
<comment type="caution">
    <text evidence="5">The sequence shown here is derived from an EMBL/GenBank/DDBJ whole genome shotgun (WGS) entry which is preliminary data.</text>
</comment>
<feature type="domain" description="SHSP" evidence="4">
    <location>
        <begin position="41"/>
        <end position="157"/>
    </location>
</feature>
<evidence type="ECO:0000259" key="4">
    <source>
        <dbReference type="PROSITE" id="PS01031"/>
    </source>
</evidence>
<dbReference type="Pfam" id="PF00011">
    <property type="entry name" value="HSP20"/>
    <property type="match status" value="1"/>
</dbReference>
<evidence type="ECO:0000256" key="1">
    <source>
        <dbReference type="ARBA" id="ARBA00023016"/>
    </source>
</evidence>
<evidence type="ECO:0000256" key="3">
    <source>
        <dbReference type="RuleBase" id="RU003616"/>
    </source>
</evidence>
<proteinExistence type="inferred from homology"/>
<keyword evidence="6" id="KW-1185">Reference proteome</keyword>
<evidence type="ECO:0000313" key="5">
    <source>
        <dbReference type="EMBL" id="KFM18342.1"/>
    </source>
</evidence>
<reference evidence="5 6" key="1">
    <citation type="submission" date="2014-06" db="EMBL/GenBank/DDBJ databases">
        <authorList>
            <person name="Ngugi D.K."/>
            <person name="Blom J."/>
            <person name="Alam I."/>
            <person name="Rashid M."/>
            <person name="Baalawi W."/>
            <person name="Zhang G."/>
            <person name="Hikmawan T."/>
            <person name="Guan Y."/>
            <person name="Antunes A."/>
            <person name="Siam R."/>
            <person name="El-Dorry H."/>
            <person name="Bajic V."/>
            <person name="Stingl U."/>
        </authorList>
    </citation>
    <scope>NUCLEOTIDE SEQUENCE [LARGE SCALE GENOMIC DNA]</scope>
    <source>
        <strain evidence="5">SCGC AAA799-P11</strain>
    </source>
</reference>
<dbReference type="InterPro" id="IPR044587">
    <property type="entry name" value="HSP21-like"/>
</dbReference>
<accession>A0A087RXY8</accession>
<evidence type="ECO:0000313" key="6">
    <source>
        <dbReference type="Proteomes" id="UP000029387"/>
    </source>
</evidence>
<organism evidence="5 6">
    <name type="scientific">Marine Group I thaumarchaeote SCGC AAA799-P11</name>
    <dbReference type="NCBI Taxonomy" id="1502295"/>
    <lineage>
        <taxon>Archaea</taxon>
        <taxon>Nitrososphaerota</taxon>
        <taxon>Marine Group I</taxon>
    </lineage>
</organism>
<keyword evidence="1 5" id="KW-0346">Stress response</keyword>
<gene>
    <name evidence="5" type="ORF">AAA799P11_01117</name>
</gene>
<dbReference type="EMBL" id="JOSZ01000019">
    <property type="protein sequence ID" value="KFM18342.1"/>
    <property type="molecule type" value="Genomic_DNA"/>
</dbReference>
<comment type="similarity">
    <text evidence="2 3">Belongs to the small heat shock protein (HSP20) family.</text>
</comment>